<sequence length="55" mass="6368">MKRQTNLIRTLPDPTNCGKSIFVPNIKFLLSHWIHSSTFKNSFSLIINPNTLRIL</sequence>
<proteinExistence type="predicted"/>
<evidence type="ECO:0000313" key="1">
    <source>
        <dbReference type="Proteomes" id="UP000887563"/>
    </source>
</evidence>
<dbReference type="Proteomes" id="UP000887563">
    <property type="component" value="Unplaced"/>
</dbReference>
<dbReference type="WBParaSite" id="Minc3s02020g27812">
    <property type="protein sequence ID" value="Minc3s02020g27812"/>
    <property type="gene ID" value="Minc3s02020g27812"/>
</dbReference>
<dbReference type="AlphaFoldDB" id="A0A914MJG4"/>
<keyword evidence="1" id="KW-1185">Reference proteome</keyword>
<organism evidence="1 2">
    <name type="scientific">Meloidogyne incognita</name>
    <name type="common">Southern root-knot nematode worm</name>
    <name type="synonym">Oxyuris incognita</name>
    <dbReference type="NCBI Taxonomy" id="6306"/>
    <lineage>
        <taxon>Eukaryota</taxon>
        <taxon>Metazoa</taxon>
        <taxon>Ecdysozoa</taxon>
        <taxon>Nematoda</taxon>
        <taxon>Chromadorea</taxon>
        <taxon>Rhabditida</taxon>
        <taxon>Tylenchina</taxon>
        <taxon>Tylenchomorpha</taxon>
        <taxon>Tylenchoidea</taxon>
        <taxon>Meloidogynidae</taxon>
        <taxon>Meloidogyninae</taxon>
        <taxon>Meloidogyne</taxon>
        <taxon>Meloidogyne incognita group</taxon>
    </lineage>
</organism>
<evidence type="ECO:0000313" key="2">
    <source>
        <dbReference type="WBParaSite" id="Minc3s02020g27812"/>
    </source>
</evidence>
<accession>A0A914MJG4</accession>
<name>A0A914MJG4_MELIC</name>
<reference evidence="2" key="1">
    <citation type="submission" date="2022-11" db="UniProtKB">
        <authorList>
            <consortium name="WormBaseParasite"/>
        </authorList>
    </citation>
    <scope>IDENTIFICATION</scope>
</reference>
<protein>
    <submittedName>
        <fullName evidence="2">Uncharacterized protein</fullName>
    </submittedName>
</protein>